<dbReference type="AlphaFoldDB" id="A0A5C3Q9Q2"/>
<dbReference type="EMBL" id="ML178840">
    <property type="protein sequence ID" value="TFK98296.1"/>
    <property type="molecule type" value="Genomic_DNA"/>
</dbReference>
<evidence type="ECO:0008006" key="4">
    <source>
        <dbReference type="Google" id="ProtNLM"/>
    </source>
</evidence>
<feature type="signal peptide" evidence="1">
    <location>
        <begin position="1"/>
        <end position="18"/>
    </location>
</feature>
<name>A0A5C3Q9Q2_9AGAR</name>
<proteinExistence type="predicted"/>
<keyword evidence="3" id="KW-1185">Reference proteome</keyword>
<feature type="chain" id="PRO_5022699925" description="Secreted protein" evidence="1">
    <location>
        <begin position="19"/>
        <end position="93"/>
    </location>
</feature>
<evidence type="ECO:0000313" key="2">
    <source>
        <dbReference type="EMBL" id="TFK98296.1"/>
    </source>
</evidence>
<organism evidence="2 3">
    <name type="scientific">Pterulicium gracile</name>
    <dbReference type="NCBI Taxonomy" id="1884261"/>
    <lineage>
        <taxon>Eukaryota</taxon>
        <taxon>Fungi</taxon>
        <taxon>Dikarya</taxon>
        <taxon>Basidiomycota</taxon>
        <taxon>Agaricomycotina</taxon>
        <taxon>Agaricomycetes</taxon>
        <taxon>Agaricomycetidae</taxon>
        <taxon>Agaricales</taxon>
        <taxon>Pleurotineae</taxon>
        <taxon>Pterulaceae</taxon>
        <taxon>Pterulicium</taxon>
    </lineage>
</organism>
<reference evidence="2 3" key="1">
    <citation type="journal article" date="2019" name="Nat. Ecol. Evol.">
        <title>Megaphylogeny resolves global patterns of mushroom evolution.</title>
        <authorList>
            <person name="Varga T."/>
            <person name="Krizsan K."/>
            <person name="Foldi C."/>
            <person name="Dima B."/>
            <person name="Sanchez-Garcia M."/>
            <person name="Sanchez-Ramirez S."/>
            <person name="Szollosi G.J."/>
            <person name="Szarkandi J.G."/>
            <person name="Papp V."/>
            <person name="Albert L."/>
            <person name="Andreopoulos W."/>
            <person name="Angelini C."/>
            <person name="Antonin V."/>
            <person name="Barry K.W."/>
            <person name="Bougher N.L."/>
            <person name="Buchanan P."/>
            <person name="Buyck B."/>
            <person name="Bense V."/>
            <person name="Catcheside P."/>
            <person name="Chovatia M."/>
            <person name="Cooper J."/>
            <person name="Damon W."/>
            <person name="Desjardin D."/>
            <person name="Finy P."/>
            <person name="Geml J."/>
            <person name="Haridas S."/>
            <person name="Hughes K."/>
            <person name="Justo A."/>
            <person name="Karasinski D."/>
            <person name="Kautmanova I."/>
            <person name="Kiss B."/>
            <person name="Kocsube S."/>
            <person name="Kotiranta H."/>
            <person name="LaButti K.M."/>
            <person name="Lechner B.E."/>
            <person name="Liimatainen K."/>
            <person name="Lipzen A."/>
            <person name="Lukacs Z."/>
            <person name="Mihaltcheva S."/>
            <person name="Morgado L.N."/>
            <person name="Niskanen T."/>
            <person name="Noordeloos M.E."/>
            <person name="Ohm R.A."/>
            <person name="Ortiz-Santana B."/>
            <person name="Ovrebo C."/>
            <person name="Racz N."/>
            <person name="Riley R."/>
            <person name="Savchenko A."/>
            <person name="Shiryaev A."/>
            <person name="Soop K."/>
            <person name="Spirin V."/>
            <person name="Szebenyi C."/>
            <person name="Tomsovsky M."/>
            <person name="Tulloss R.E."/>
            <person name="Uehling J."/>
            <person name="Grigoriev I.V."/>
            <person name="Vagvolgyi C."/>
            <person name="Papp T."/>
            <person name="Martin F.M."/>
            <person name="Miettinen O."/>
            <person name="Hibbett D.S."/>
            <person name="Nagy L.G."/>
        </authorList>
    </citation>
    <scope>NUCLEOTIDE SEQUENCE [LARGE SCALE GENOMIC DNA]</scope>
    <source>
        <strain evidence="2 3">CBS 309.79</strain>
    </source>
</reference>
<dbReference type="Proteomes" id="UP000305067">
    <property type="component" value="Unassembled WGS sequence"/>
</dbReference>
<protein>
    <recommendedName>
        <fullName evidence="4">Secreted protein</fullName>
    </recommendedName>
</protein>
<keyword evidence="1" id="KW-0732">Signal</keyword>
<accession>A0A5C3Q9Q2</accession>
<evidence type="ECO:0000313" key="3">
    <source>
        <dbReference type="Proteomes" id="UP000305067"/>
    </source>
</evidence>
<evidence type="ECO:0000256" key="1">
    <source>
        <dbReference type="SAM" id="SignalP"/>
    </source>
</evidence>
<gene>
    <name evidence="2" type="ORF">BDV98DRAFT_208672</name>
</gene>
<sequence length="93" mass="10298">MNSTTALTIAILWNSCWTKYPQSAQAQYLQSVYFCHDHGADLGWVYGPPAASASKFNGASPPLFFITYPIGHDRGRLSSAQVQRTRTHAPRVL</sequence>